<name>A0A813L077_POLGL</name>
<evidence type="ECO:0000256" key="1">
    <source>
        <dbReference type="SAM" id="SignalP"/>
    </source>
</evidence>
<keyword evidence="1" id="KW-0732">Signal</keyword>
<dbReference type="InterPro" id="IPR055188">
    <property type="entry name" value="Choice_anch_I"/>
</dbReference>
<dbReference type="SUPFAM" id="SSF63825">
    <property type="entry name" value="YWTD domain"/>
    <property type="match status" value="1"/>
</dbReference>
<dbReference type="InterPro" id="IPR052956">
    <property type="entry name" value="Mesenchyme-surface_protein"/>
</dbReference>
<sequence length="702" mass="72911">MPMVIVRVVLNLLCISGIVALDEHRRLGSTPSVSVAEGTAAPTGIKLISRVYVPYDGTGKKAFGMGACEQIAYDHVEKYAYAASEQGHINVIDFLTPTSPTVTSFGVDFAGSFLTDVEVCGGMLFVGVAGAPTTSAGSVKIFETVKRASPAAPLLKSTVAVGALPDMVLPNNKCTALAVANEGEGKYASGLTDPVGSVSIITNLSAAAPTVTTVDLGMLCQNDDACIAKGVHLPLQLKAMEYYDDHSAKFKSKLDFSAARASYTTATQFEPEYVAWSLDDSTIYANLQENSAIVTINAATGTATSIHAYGLKDWSSAGTADGIDTVKDNDCKLEKKPGFKSMRMPDSIATFVVGGVTYIVTANEGDDKEYGDFEEKQKFKDMIVSASAFDSDFGEFVAGAGMADAFANFGGTKMAITIGSSAVDYSDATAPIFKAAVGFGGRGVSIYKASDMSLVWDSGSDFEREQCAAYPWAHNGIQDEEFAPKTGSQNDLYASLVSSSKLATDIADMNDPRQDGCEDGGAGEAGPCPLNNTIDERSLKDGAGPEAVVIGYACGRMLMVTATEKQGTAFVYDVSDPTAPKFLFVHHLSPASQSKNPGVAYADGTLGDIDPESSIFLQASASPTGKAGVMFAGAWSGTISFYEFEGCVEPTITTAAATTTAGAAAAAATTAVVAANSAAHAPAASWAMLIVASILVAFRDGA</sequence>
<reference evidence="3" key="1">
    <citation type="submission" date="2021-02" db="EMBL/GenBank/DDBJ databases">
        <authorList>
            <person name="Dougan E. K."/>
            <person name="Rhodes N."/>
            <person name="Thang M."/>
            <person name="Chan C."/>
        </authorList>
    </citation>
    <scope>NUCLEOTIDE SEQUENCE</scope>
</reference>
<gene>
    <name evidence="3" type="ORF">PGLA2088_LOCUS39337</name>
</gene>
<evidence type="ECO:0000313" key="4">
    <source>
        <dbReference type="Proteomes" id="UP000626109"/>
    </source>
</evidence>
<feature type="signal peptide" evidence="1">
    <location>
        <begin position="1"/>
        <end position="20"/>
    </location>
</feature>
<dbReference type="PANTHER" id="PTHR46928">
    <property type="entry name" value="MESENCHYME-SPECIFIC CELL SURFACE GLYCOPROTEIN"/>
    <property type="match status" value="1"/>
</dbReference>
<dbReference type="EMBL" id="CAJNNW010033077">
    <property type="protein sequence ID" value="CAE8717008.1"/>
    <property type="molecule type" value="Genomic_DNA"/>
</dbReference>
<comment type="caution">
    <text evidence="3">The sequence shown here is derived from an EMBL/GenBank/DDBJ whole genome shotgun (WGS) entry which is preliminary data.</text>
</comment>
<feature type="chain" id="PRO_5032643588" description="Choice-of-anchor I domain-containing protein" evidence="1">
    <location>
        <begin position="21"/>
        <end position="702"/>
    </location>
</feature>
<feature type="domain" description="Choice-of-anchor I" evidence="2">
    <location>
        <begin position="65"/>
        <end position="464"/>
    </location>
</feature>
<dbReference type="Proteomes" id="UP000626109">
    <property type="component" value="Unassembled WGS sequence"/>
</dbReference>
<dbReference type="AlphaFoldDB" id="A0A813L077"/>
<proteinExistence type="predicted"/>
<organism evidence="3 4">
    <name type="scientific">Polarella glacialis</name>
    <name type="common">Dinoflagellate</name>
    <dbReference type="NCBI Taxonomy" id="89957"/>
    <lineage>
        <taxon>Eukaryota</taxon>
        <taxon>Sar</taxon>
        <taxon>Alveolata</taxon>
        <taxon>Dinophyceae</taxon>
        <taxon>Suessiales</taxon>
        <taxon>Suessiaceae</taxon>
        <taxon>Polarella</taxon>
    </lineage>
</organism>
<dbReference type="PANTHER" id="PTHR46928:SF1">
    <property type="entry name" value="MESENCHYME-SPECIFIC CELL SURFACE GLYCOPROTEIN"/>
    <property type="match status" value="1"/>
</dbReference>
<dbReference type="Pfam" id="PF22494">
    <property type="entry name" value="choice_anch_I"/>
    <property type="match status" value="1"/>
</dbReference>
<protein>
    <recommendedName>
        <fullName evidence="2">Choice-of-anchor I domain-containing protein</fullName>
    </recommendedName>
</protein>
<evidence type="ECO:0000259" key="2">
    <source>
        <dbReference type="Pfam" id="PF22494"/>
    </source>
</evidence>
<accession>A0A813L077</accession>
<evidence type="ECO:0000313" key="3">
    <source>
        <dbReference type="EMBL" id="CAE8717008.1"/>
    </source>
</evidence>